<dbReference type="InterPro" id="IPR006554">
    <property type="entry name" value="Helicase-like_DEXD_c2"/>
</dbReference>
<feature type="domain" description="Helicase ATP-binding" evidence="14">
    <location>
        <begin position="181"/>
        <end position="440"/>
    </location>
</feature>
<dbReference type="InterPro" id="IPR010614">
    <property type="entry name" value="RAD3-like_helicase_DEAD"/>
</dbReference>
<evidence type="ECO:0000256" key="5">
    <source>
        <dbReference type="ARBA" id="ARBA00022801"/>
    </source>
</evidence>
<dbReference type="GO" id="GO:0005524">
    <property type="term" value="F:ATP binding"/>
    <property type="evidence" value="ECO:0007669"/>
    <property type="project" value="UniProtKB-KW"/>
</dbReference>
<dbReference type="PROSITE" id="PS51193">
    <property type="entry name" value="HELICASE_ATP_BIND_2"/>
    <property type="match status" value="1"/>
</dbReference>
<dbReference type="GO" id="GO:0051539">
    <property type="term" value="F:4 iron, 4 sulfur cluster binding"/>
    <property type="evidence" value="ECO:0007669"/>
    <property type="project" value="UniProtKB-KW"/>
</dbReference>
<keyword evidence="6 15" id="KW-0347">Helicase</keyword>
<evidence type="ECO:0000259" key="14">
    <source>
        <dbReference type="PROSITE" id="PS51193"/>
    </source>
</evidence>
<comment type="similarity">
    <text evidence="13">Belongs to the helicase family. DinG subfamily.</text>
</comment>
<evidence type="ECO:0000256" key="12">
    <source>
        <dbReference type="ARBA" id="ARBA00023235"/>
    </source>
</evidence>
<dbReference type="RefSeq" id="WP_158402494.1">
    <property type="nucleotide sequence ID" value="NZ_QVER01000003.1"/>
</dbReference>
<dbReference type="EMBL" id="QVER01000003">
    <property type="protein sequence ID" value="RGB92752.1"/>
    <property type="molecule type" value="Genomic_DNA"/>
</dbReference>
<evidence type="ECO:0000256" key="4">
    <source>
        <dbReference type="ARBA" id="ARBA00022763"/>
    </source>
</evidence>
<keyword evidence="9" id="KW-0411">Iron-sulfur</keyword>
<reference evidence="15 16" key="1">
    <citation type="submission" date="2018-08" db="EMBL/GenBank/DDBJ databases">
        <title>A genome reference for cultivated species of the human gut microbiota.</title>
        <authorList>
            <person name="Zou Y."/>
            <person name="Xue W."/>
            <person name="Luo G."/>
        </authorList>
    </citation>
    <scope>NUCLEOTIDE SEQUENCE [LARGE SCALE GENOMIC DNA]</scope>
    <source>
        <strain evidence="15 16">AF32-8AC</strain>
    </source>
</reference>
<evidence type="ECO:0000313" key="15">
    <source>
        <dbReference type="EMBL" id="RGB92752.1"/>
    </source>
</evidence>
<dbReference type="InterPro" id="IPR006555">
    <property type="entry name" value="ATP-dep_Helicase_C"/>
</dbReference>
<evidence type="ECO:0000256" key="9">
    <source>
        <dbReference type="ARBA" id="ARBA00023014"/>
    </source>
</evidence>
<evidence type="ECO:0000256" key="6">
    <source>
        <dbReference type="ARBA" id="ARBA00022806"/>
    </source>
</evidence>
<dbReference type="Gene3D" id="3.40.50.300">
    <property type="entry name" value="P-loop containing nucleotide triphosphate hydrolases"/>
    <property type="match status" value="3"/>
</dbReference>
<dbReference type="GO" id="GO:0046872">
    <property type="term" value="F:metal ion binding"/>
    <property type="evidence" value="ECO:0007669"/>
    <property type="project" value="UniProtKB-KW"/>
</dbReference>
<sequence length="827" mass="91175">MPAFRLPVRQLVEFLLRTGSIDSRFTGFDRANEGARIHRKLQKAAGEGYAAEVFLSGEREAAGIPFTIEGRADGIFTDEAGVTVIDEIKTTAVPADDIAEDMNPCHWAQGMVYGALYGRQQGLEKLDVRLTYYQIDTDDILRFVRHFTLEELEAFLQDLLERYAPWAQRQLAWKEQRGVSLSALDFPFPAYRPGQRALAGEVYRACTAAPSKSGVRLFCQAPTGIGKTMSVLFPALRAIGTGCGEKLFYLTARNTTQSAAEDAIARLRASDPKLALRSVTLTAKEKVCLHPDAEGHPACLPELCPYANGYYDRVNTALKALLDDGTGRFDRAALADAAKQFTVCPFELGLDLSEWCDVIIGDYNYLFDPVVHLRRFFDSAGDWLFLVDEAHNLPERARAMYSARFCKSSLTEAKRALGRGKSPLKTALSKADKAFLAGRKAVSTLAPRRGSTAAEEDDSGQTSLLGSAETPAIELPAADYAQDGTVFCKELPSALLAPLRALTAPLQDWLEDDPDAEAHAALLDLYFEVQDILRASERYDEHFAAQLTARGSDLELQLLCLDPSPFVDASLSAGRAAALFSATLTPPGYYRTVLGCPEARAVALESPFLAENLGLYCLPSISTRYRQRDASIRPISDALAALASSRVGNYLAFFPSYAYLRQVWEDFTARYPDIGTLAQESGLDDAGRAAFLERFSPCPEKTLLGFGVMGGIFGEGVDLAGDRLIGCAIVGVGLPQVSPRQEMLRRYYDAQNGAGFDYAYRWPGMNKVLQAAGRVIRTQEDKGVVLLLDDRFAQSEYARLFPKHWSHLEYLRDTEELKKKLEDFWKG</sequence>
<keyword evidence="1" id="KW-0004">4Fe-4S</keyword>
<dbReference type="AlphaFoldDB" id="A0A3E2U983"/>
<dbReference type="PANTHER" id="PTHR11472">
    <property type="entry name" value="DNA REPAIR DEAD HELICASE RAD3/XP-D SUBFAMILY MEMBER"/>
    <property type="match status" value="1"/>
</dbReference>
<comment type="caution">
    <text evidence="15">The sequence shown here is derived from an EMBL/GenBank/DDBJ whole genome shotgun (WGS) entry which is preliminary data.</text>
</comment>
<dbReference type="Gene3D" id="1.10.275.40">
    <property type="match status" value="1"/>
</dbReference>
<keyword evidence="7" id="KW-0067">ATP-binding</keyword>
<keyword evidence="3" id="KW-0547">Nucleotide-binding</keyword>
<dbReference type="GO" id="GO:0006281">
    <property type="term" value="P:DNA repair"/>
    <property type="evidence" value="ECO:0007669"/>
    <property type="project" value="UniProtKB-KW"/>
</dbReference>
<dbReference type="InterPro" id="IPR027417">
    <property type="entry name" value="P-loop_NTPase"/>
</dbReference>
<evidence type="ECO:0000256" key="2">
    <source>
        <dbReference type="ARBA" id="ARBA00022723"/>
    </source>
</evidence>
<dbReference type="Pfam" id="PF13307">
    <property type="entry name" value="Helicase_C_2"/>
    <property type="match status" value="1"/>
</dbReference>
<keyword evidence="5" id="KW-0378">Hydrolase</keyword>
<protein>
    <submittedName>
        <fullName evidence="15">ATP-dependent DNA helicase</fullName>
    </submittedName>
</protein>
<dbReference type="SMART" id="SM00491">
    <property type="entry name" value="HELICc2"/>
    <property type="match status" value="1"/>
</dbReference>
<dbReference type="InterPro" id="IPR045028">
    <property type="entry name" value="DinG/Rad3-like"/>
</dbReference>
<keyword evidence="11" id="KW-0234">DNA repair</keyword>
<evidence type="ECO:0000256" key="13">
    <source>
        <dbReference type="ARBA" id="ARBA00038058"/>
    </source>
</evidence>
<keyword evidence="12" id="KW-0413">Isomerase</keyword>
<dbReference type="SUPFAM" id="SSF52540">
    <property type="entry name" value="P-loop containing nucleoside triphosphate hydrolases"/>
    <property type="match status" value="2"/>
</dbReference>
<keyword evidence="2" id="KW-0479">Metal-binding</keyword>
<evidence type="ECO:0000256" key="1">
    <source>
        <dbReference type="ARBA" id="ARBA00022485"/>
    </source>
</evidence>
<keyword evidence="10" id="KW-0238">DNA-binding</keyword>
<dbReference type="InterPro" id="IPR011604">
    <property type="entry name" value="PDDEXK-like_dom_sf"/>
</dbReference>
<dbReference type="InterPro" id="IPR014013">
    <property type="entry name" value="Helic_SF1/SF2_ATP-bd_DinG/Rad3"/>
</dbReference>
<proteinExistence type="inferred from homology"/>
<evidence type="ECO:0000256" key="7">
    <source>
        <dbReference type="ARBA" id="ARBA00022840"/>
    </source>
</evidence>
<name>A0A3E2U983_9FIRM</name>
<keyword evidence="8" id="KW-0408">Iron</keyword>
<gene>
    <name evidence="15" type="ORF">DWZ46_03510</name>
</gene>
<dbReference type="SMART" id="SM00488">
    <property type="entry name" value="DEXDc2"/>
    <property type="match status" value="1"/>
</dbReference>
<dbReference type="GO" id="GO:0003678">
    <property type="term" value="F:DNA helicase activity"/>
    <property type="evidence" value="ECO:0007669"/>
    <property type="project" value="InterPro"/>
</dbReference>
<dbReference type="Pfam" id="PF06733">
    <property type="entry name" value="DEAD_2"/>
    <property type="match status" value="1"/>
</dbReference>
<evidence type="ECO:0000313" key="16">
    <source>
        <dbReference type="Proteomes" id="UP000260991"/>
    </source>
</evidence>
<organism evidence="15 16">
    <name type="scientific">Faecalibacterium prausnitzii</name>
    <dbReference type="NCBI Taxonomy" id="853"/>
    <lineage>
        <taxon>Bacteria</taxon>
        <taxon>Bacillati</taxon>
        <taxon>Bacillota</taxon>
        <taxon>Clostridia</taxon>
        <taxon>Eubacteriales</taxon>
        <taxon>Oscillospiraceae</taxon>
        <taxon>Faecalibacterium</taxon>
    </lineage>
</organism>
<evidence type="ECO:0000256" key="10">
    <source>
        <dbReference type="ARBA" id="ARBA00023125"/>
    </source>
</evidence>
<dbReference type="Proteomes" id="UP000260991">
    <property type="component" value="Unassembled WGS sequence"/>
</dbReference>
<keyword evidence="4" id="KW-0227">DNA damage</keyword>
<evidence type="ECO:0000256" key="8">
    <source>
        <dbReference type="ARBA" id="ARBA00023004"/>
    </source>
</evidence>
<evidence type="ECO:0000256" key="3">
    <source>
        <dbReference type="ARBA" id="ARBA00022741"/>
    </source>
</evidence>
<dbReference type="GO" id="GO:0003677">
    <property type="term" value="F:DNA binding"/>
    <property type="evidence" value="ECO:0007669"/>
    <property type="project" value="UniProtKB-KW"/>
</dbReference>
<dbReference type="GO" id="GO:0016818">
    <property type="term" value="F:hydrolase activity, acting on acid anhydrides, in phosphorus-containing anhydrides"/>
    <property type="evidence" value="ECO:0007669"/>
    <property type="project" value="InterPro"/>
</dbReference>
<accession>A0A3E2U983</accession>
<dbReference type="Gene3D" id="3.90.320.10">
    <property type="match status" value="1"/>
</dbReference>
<evidence type="ECO:0000256" key="11">
    <source>
        <dbReference type="ARBA" id="ARBA00023204"/>
    </source>
</evidence>
<dbReference type="PANTHER" id="PTHR11472:SF34">
    <property type="entry name" value="REGULATOR OF TELOMERE ELONGATION HELICASE 1"/>
    <property type="match status" value="1"/>
</dbReference>